<keyword evidence="3" id="KW-1185">Reference proteome</keyword>
<dbReference type="InterPro" id="IPR010235">
    <property type="entry name" value="HepT"/>
</dbReference>
<evidence type="ECO:0000313" key="2">
    <source>
        <dbReference type="EMBL" id="TCK69475.1"/>
    </source>
</evidence>
<dbReference type="SUPFAM" id="SSF81593">
    <property type="entry name" value="Nucleotidyltransferase substrate binding subunit/domain"/>
    <property type="match status" value="1"/>
</dbReference>
<feature type="coiled-coil region" evidence="1">
    <location>
        <begin position="5"/>
        <end position="35"/>
    </location>
</feature>
<comment type="caution">
    <text evidence="2">The sequence shown here is derived from an EMBL/GenBank/DDBJ whole genome shotgun (WGS) entry which is preliminary data.</text>
</comment>
<dbReference type="Gene3D" id="1.20.120.330">
    <property type="entry name" value="Nucleotidyltransferases domain 2"/>
    <property type="match status" value="1"/>
</dbReference>
<name>A0A4R1KW94_9PAST</name>
<gene>
    <name evidence="2" type="ORF">EV692_1393</name>
</gene>
<accession>A0A4R1KW94</accession>
<sequence length="138" mass="16552">MVEQITRLKQRFEHYQKALTQLMEAVEKYSNTQENIIKEGLIQRFEFTHELAWKLMKDILQYEGDFEGGSRTTTRQAFNLGYISQGEIWMEMIKTRNLTVHTYNEDILEDEFNKIISQYFPLLVEFKQKVETLCQNLD</sequence>
<reference evidence="2 3" key="1">
    <citation type="submission" date="2019-03" db="EMBL/GenBank/DDBJ databases">
        <title>Genomic Encyclopedia of Type Strains, Phase IV (KMG-IV): sequencing the most valuable type-strain genomes for metagenomic binning, comparative biology and taxonomic classification.</title>
        <authorList>
            <person name="Goeker M."/>
        </authorList>
    </citation>
    <scope>NUCLEOTIDE SEQUENCE [LARGE SCALE GENOMIC DNA]</scope>
    <source>
        <strain evidence="2 3">DSM 10053</strain>
    </source>
</reference>
<dbReference type="Pfam" id="PF08780">
    <property type="entry name" value="NTase_sub_bind"/>
    <property type="match status" value="1"/>
</dbReference>
<dbReference type="EMBL" id="SMGJ01000004">
    <property type="protein sequence ID" value="TCK69475.1"/>
    <property type="molecule type" value="Genomic_DNA"/>
</dbReference>
<keyword evidence="2" id="KW-0808">Transferase</keyword>
<dbReference type="AlphaFoldDB" id="A0A4R1KW94"/>
<dbReference type="GO" id="GO:0016740">
    <property type="term" value="F:transferase activity"/>
    <property type="evidence" value="ECO:0007669"/>
    <property type="project" value="UniProtKB-KW"/>
</dbReference>
<proteinExistence type="predicted"/>
<dbReference type="Proteomes" id="UP000295496">
    <property type="component" value="Unassembled WGS sequence"/>
</dbReference>
<evidence type="ECO:0000313" key="3">
    <source>
        <dbReference type="Proteomes" id="UP000295496"/>
    </source>
</evidence>
<evidence type="ECO:0000256" key="1">
    <source>
        <dbReference type="SAM" id="Coils"/>
    </source>
</evidence>
<organism evidence="2 3">
    <name type="scientific">Lonepinella koalarum</name>
    <dbReference type="NCBI Taxonomy" id="53417"/>
    <lineage>
        <taxon>Bacteria</taxon>
        <taxon>Pseudomonadati</taxon>
        <taxon>Pseudomonadota</taxon>
        <taxon>Gammaproteobacteria</taxon>
        <taxon>Pasteurellales</taxon>
        <taxon>Pasteurellaceae</taxon>
        <taxon>Lonepinella</taxon>
    </lineage>
</organism>
<dbReference type="NCBIfam" id="TIGR01987">
    <property type="entry name" value="HI0074"/>
    <property type="match status" value="1"/>
</dbReference>
<protein>
    <submittedName>
        <fullName evidence="2">Nucleotidyltransferase substrate binding protein (TIGR01987 family)</fullName>
    </submittedName>
</protein>
<dbReference type="RefSeq" id="WP_132301886.1">
    <property type="nucleotide sequence ID" value="NZ_CP170642.1"/>
</dbReference>
<keyword evidence="1" id="KW-0175">Coiled coil</keyword>